<reference evidence="2 3" key="1">
    <citation type="submission" date="2023-09" db="EMBL/GenBank/DDBJ databases">
        <title>Multi-omics analysis of a traditional fermented food reveals byproduct-associated fungal strains for waste-to-food upcycling.</title>
        <authorList>
            <consortium name="Lawrence Berkeley National Laboratory"/>
            <person name="Rekdal V.M."/>
            <person name="Villalobos-Escobedo J.M."/>
            <person name="Rodriguez-Valeron N."/>
            <person name="Garcia M.O."/>
            <person name="Vasquez D.P."/>
            <person name="Damayanti I."/>
            <person name="Sorensen P.M."/>
            <person name="Baidoo E.E."/>
            <person name="De Carvalho A.C."/>
            <person name="Riley R."/>
            <person name="Lipzen A."/>
            <person name="He G."/>
            <person name="Yan M."/>
            <person name="Haridas S."/>
            <person name="Daum C."/>
            <person name="Yoshinaga Y."/>
            <person name="Ng V."/>
            <person name="Grigoriev I.V."/>
            <person name="Munk R."/>
            <person name="Nuraida L."/>
            <person name="Wijaya C.H."/>
            <person name="Morales P.-C."/>
            <person name="Keasling J.D."/>
        </authorList>
    </citation>
    <scope>NUCLEOTIDE SEQUENCE [LARGE SCALE GENOMIC DNA]</scope>
    <source>
        <strain evidence="2 3">FGSC 2613</strain>
    </source>
</reference>
<name>A0ABR3DCP6_NEUIN</name>
<comment type="caution">
    <text evidence="2">The sequence shown here is derived from an EMBL/GenBank/DDBJ whole genome shotgun (WGS) entry which is preliminary data.</text>
</comment>
<evidence type="ECO:0000256" key="1">
    <source>
        <dbReference type="SAM" id="Phobius"/>
    </source>
</evidence>
<feature type="transmembrane region" description="Helical" evidence="1">
    <location>
        <begin position="56"/>
        <end position="75"/>
    </location>
</feature>
<keyword evidence="3" id="KW-1185">Reference proteome</keyword>
<protein>
    <recommendedName>
        <fullName evidence="4">Secreted protein</fullName>
    </recommendedName>
</protein>
<proteinExistence type="predicted"/>
<sequence length="76" mass="8573">MDAKSVAKSLVMVVVADAGFPSSGQSFCAASTVSITLFAVLHWSESFSSRVYLRRLKFRMLPSGLLFFFFFFFHLH</sequence>
<keyword evidence="1" id="KW-0472">Membrane</keyword>
<evidence type="ECO:0008006" key="4">
    <source>
        <dbReference type="Google" id="ProtNLM"/>
    </source>
</evidence>
<evidence type="ECO:0000313" key="2">
    <source>
        <dbReference type="EMBL" id="KAL0470157.1"/>
    </source>
</evidence>
<evidence type="ECO:0000313" key="3">
    <source>
        <dbReference type="Proteomes" id="UP001451303"/>
    </source>
</evidence>
<accession>A0ABR3DCP6</accession>
<keyword evidence="1" id="KW-1133">Transmembrane helix</keyword>
<dbReference type="Proteomes" id="UP001451303">
    <property type="component" value="Unassembled WGS sequence"/>
</dbReference>
<dbReference type="EMBL" id="JAVLET010000004">
    <property type="protein sequence ID" value="KAL0470157.1"/>
    <property type="molecule type" value="Genomic_DNA"/>
</dbReference>
<keyword evidence="1" id="KW-0812">Transmembrane</keyword>
<gene>
    <name evidence="2" type="ORF">QR685DRAFT_245347</name>
</gene>
<organism evidence="2 3">
    <name type="scientific">Neurospora intermedia</name>
    <dbReference type="NCBI Taxonomy" id="5142"/>
    <lineage>
        <taxon>Eukaryota</taxon>
        <taxon>Fungi</taxon>
        <taxon>Dikarya</taxon>
        <taxon>Ascomycota</taxon>
        <taxon>Pezizomycotina</taxon>
        <taxon>Sordariomycetes</taxon>
        <taxon>Sordariomycetidae</taxon>
        <taxon>Sordariales</taxon>
        <taxon>Sordariaceae</taxon>
        <taxon>Neurospora</taxon>
    </lineage>
</organism>
<feature type="transmembrane region" description="Helical" evidence="1">
    <location>
        <begin position="24"/>
        <end position="44"/>
    </location>
</feature>